<dbReference type="VEuPathDB" id="TrichDB:TVAG_035440"/>
<proteinExistence type="predicted"/>
<dbReference type="PANTHER" id="PTHR24361">
    <property type="entry name" value="MITOGEN-ACTIVATED KINASE KINASE KINASE"/>
    <property type="match status" value="1"/>
</dbReference>
<feature type="domain" description="Protein kinase" evidence="1">
    <location>
        <begin position="112"/>
        <end position="335"/>
    </location>
</feature>
<dbReference type="STRING" id="5722.A2DAL8"/>
<dbReference type="GO" id="GO:0004674">
    <property type="term" value="F:protein serine/threonine kinase activity"/>
    <property type="evidence" value="ECO:0000318"/>
    <property type="project" value="GO_Central"/>
</dbReference>
<evidence type="ECO:0000259" key="1">
    <source>
        <dbReference type="PROSITE" id="PS50011"/>
    </source>
</evidence>
<gene>
    <name evidence="2" type="ORF">TVAG_035440</name>
</gene>
<keyword evidence="3" id="KW-1185">Reference proteome</keyword>
<dbReference type="Proteomes" id="UP000001542">
    <property type="component" value="Unassembled WGS sequence"/>
</dbReference>
<dbReference type="EMBL" id="DS113183">
    <property type="protein sequence ID" value="EAY22521.1"/>
    <property type="molecule type" value="Genomic_DNA"/>
</dbReference>
<reference evidence="2" key="2">
    <citation type="journal article" date="2007" name="Science">
        <title>Draft genome sequence of the sexually transmitted pathogen Trichomonas vaginalis.</title>
        <authorList>
            <person name="Carlton J.M."/>
            <person name="Hirt R.P."/>
            <person name="Silva J.C."/>
            <person name="Delcher A.L."/>
            <person name="Schatz M."/>
            <person name="Zhao Q."/>
            <person name="Wortman J.R."/>
            <person name="Bidwell S.L."/>
            <person name="Alsmark U.C.M."/>
            <person name="Besteiro S."/>
            <person name="Sicheritz-Ponten T."/>
            <person name="Noel C.J."/>
            <person name="Dacks J.B."/>
            <person name="Foster P.G."/>
            <person name="Simillion C."/>
            <person name="Van de Peer Y."/>
            <person name="Miranda-Saavedra D."/>
            <person name="Barton G.J."/>
            <person name="Westrop G.D."/>
            <person name="Mueller S."/>
            <person name="Dessi D."/>
            <person name="Fiori P.L."/>
            <person name="Ren Q."/>
            <person name="Paulsen I."/>
            <person name="Zhang H."/>
            <person name="Bastida-Corcuera F.D."/>
            <person name="Simoes-Barbosa A."/>
            <person name="Brown M.T."/>
            <person name="Hayes R.D."/>
            <person name="Mukherjee M."/>
            <person name="Okumura C.Y."/>
            <person name="Schneider R."/>
            <person name="Smith A.J."/>
            <person name="Vanacova S."/>
            <person name="Villalvazo M."/>
            <person name="Haas B.J."/>
            <person name="Pertea M."/>
            <person name="Feldblyum T.V."/>
            <person name="Utterback T.R."/>
            <person name="Shu C.L."/>
            <person name="Osoegawa K."/>
            <person name="de Jong P.J."/>
            <person name="Hrdy I."/>
            <person name="Horvathova L."/>
            <person name="Zubacova Z."/>
            <person name="Dolezal P."/>
            <person name="Malik S.B."/>
            <person name="Logsdon J.M. Jr."/>
            <person name="Henze K."/>
            <person name="Gupta A."/>
            <person name="Wang C.C."/>
            <person name="Dunne R.L."/>
            <person name="Upcroft J.A."/>
            <person name="Upcroft P."/>
            <person name="White O."/>
            <person name="Salzberg S.L."/>
            <person name="Tang P."/>
            <person name="Chiu C.-H."/>
            <person name="Lee Y.-S."/>
            <person name="Embley T.M."/>
            <person name="Coombs G.H."/>
            <person name="Mottram J.C."/>
            <person name="Tachezy J."/>
            <person name="Fraser-Liggett C.M."/>
            <person name="Johnson P.J."/>
        </authorList>
    </citation>
    <scope>NUCLEOTIDE SEQUENCE [LARGE SCALE GENOMIC DNA]</scope>
    <source>
        <strain evidence="2">G3</strain>
    </source>
</reference>
<protein>
    <submittedName>
        <fullName evidence="2">TKL family protein kinase</fullName>
    </submittedName>
</protein>
<organism evidence="2 3">
    <name type="scientific">Trichomonas vaginalis (strain ATCC PRA-98 / G3)</name>
    <dbReference type="NCBI Taxonomy" id="412133"/>
    <lineage>
        <taxon>Eukaryota</taxon>
        <taxon>Metamonada</taxon>
        <taxon>Parabasalia</taxon>
        <taxon>Trichomonadida</taxon>
        <taxon>Trichomonadidae</taxon>
        <taxon>Trichomonas</taxon>
    </lineage>
</organism>
<dbReference type="VEuPathDB" id="TrichDB:TVAGG3_0811660"/>
<sequence length="451" mass="52373">MIQKLMDFLENNKGKLQQTRLDVHIVLHQLLINPKKHITIENIFVDTETNKIAFGADNSRVSKQAQNLAEIFKFLLMTVQGELTENDQAFIESFKTNDEKEIKHAFRLVLMPEGFEAIGYGDHSVVIKPLDNEKYVFKYMRCDNPQDRLIKERLGETNYYPSILTIPHTKFVSSLYCQNGTLTSYVINHPNLTNTQLIEIFINTCNLVMKIHSKKILIRDIKPDNILIDDKLIPHISDFDVALIDQMESTEYVGTKMFMAPEVKKNKEGTCLYGVKSEIYSLGCVLSWMFTRLYANFAHFTPLVPPSIQKLALQMLSEKPEDRPTLDTVVRQLNIVKNICYNDDNDFGVISPLFNHQPKLEFPTNIHKAANSRRNYGNRAGNKSDFEYKKKDSDEFQDFLNYPPKEDYTKKCNFRKDEEHNLDSKCEKNDSDKFQKIHNIISYKGIDIRMT</sequence>
<reference evidence="2" key="1">
    <citation type="submission" date="2006-10" db="EMBL/GenBank/DDBJ databases">
        <authorList>
            <person name="Amadeo P."/>
            <person name="Zhao Q."/>
            <person name="Wortman J."/>
            <person name="Fraser-Liggett C."/>
            <person name="Carlton J."/>
        </authorList>
    </citation>
    <scope>NUCLEOTIDE SEQUENCE</scope>
    <source>
        <strain evidence="2">G3</strain>
    </source>
</reference>
<dbReference type="InterPro" id="IPR011009">
    <property type="entry name" value="Kinase-like_dom_sf"/>
</dbReference>
<keyword evidence="2" id="KW-0418">Kinase</keyword>
<dbReference type="PROSITE" id="PS50011">
    <property type="entry name" value="PROTEIN_KINASE_DOM"/>
    <property type="match status" value="1"/>
</dbReference>
<dbReference type="InterPro" id="IPR053235">
    <property type="entry name" value="Ser_Thr_kinase"/>
</dbReference>
<name>A2DAL8_TRIV3</name>
<dbReference type="Gene3D" id="1.10.510.10">
    <property type="entry name" value="Transferase(Phosphotransferase) domain 1"/>
    <property type="match status" value="1"/>
</dbReference>
<dbReference type="GO" id="GO:0005524">
    <property type="term" value="F:ATP binding"/>
    <property type="evidence" value="ECO:0007669"/>
    <property type="project" value="InterPro"/>
</dbReference>
<evidence type="ECO:0000313" key="2">
    <source>
        <dbReference type="EMBL" id="EAY22521.1"/>
    </source>
</evidence>
<dbReference type="SMART" id="SM00220">
    <property type="entry name" value="S_TKc"/>
    <property type="match status" value="1"/>
</dbReference>
<dbReference type="InParanoid" id="A2DAL8"/>
<dbReference type="SMR" id="A2DAL8"/>
<dbReference type="KEGG" id="tva:5468076"/>
<accession>A2DAL8</accession>
<dbReference type="PANTHER" id="PTHR24361:SF613">
    <property type="entry name" value="NUCLEAR RECEPTOR-BINDING PROTEIN-RELATED"/>
    <property type="match status" value="1"/>
</dbReference>
<dbReference type="eggNOG" id="KOG0589">
    <property type="taxonomic scope" value="Eukaryota"/>
</dbReference>
<evidence type="ECO:0000313" key="3">
    <source>
        <dbReference type="Proteomes" id="UP000001542"/>
    </source>
</evidence>
<keyword evidence="2" id="KW-0808">Transferase</keyword>
<dbReference type="AlphaFoldDB" id="A2DAL8"/>
<dbReference type="OrthoDB" id="346907at2759"/>
<dbReference type="RefSeq" id="XP_001583507.1">
    <property type="nucleotide sequence ID" value="XM_001583457.1"/>
</dbReference>
<dbReference type="Pfam" id="PF00069">
    <property type="entry name" value="Pkinase"/>
    <property type="match status" value="1"/>
</dbReference>
<dbReference type="SUPFAM" id="SSF56112">
    <property type="entry name" value="Protein kinase-like (PK-like)"/>
    <property type="match status" value="1"/>
</dbReference>
<dbReference type="InterPro" id="IPR000719">
    <property type="entry name" value="Prot_kinase_dom"/>
</dbReference>